<keyword evidence="2" id="KW-1185">Reference proteome</keyword>
<dbReference type="Proteomes" id="UP000030746">
    <property type="component" value="Unassembled WGS sequence"/>
</dbReference>
<dbReference type="EMBL" id="KB201781">
    <property type="protein sequence ID" value="ESO94646.1"/>
    <property type="molecule type" value="Genomic_DNA"/>
</dbReference>
<protein>
    <recommendedName>
        <fullName evidence="3">Peptidase A2 domain-containing protein</fullName>
    </recommendedName>
</protein>
<dbReference type="RefSeq" id="XP_009054665.1">
    <property type="nucleotide sequence ID" value="XM_009056417.1"/>
</dbReference>
<organism evidence="1 2">
    <name type="scientific">Lottia gigantea</name>
    <name type="common">Giant owl limpet</name>
    <dbReference type="NCBI Taxonomy" id="225164"/>
    <lineage>
        <taxon>Eukaryota</taxon>
        <taxon>Metazoa</taxon>
        <taxon>Spiralia</taxon>
        <taxon>Lophotrochozoa</taxon>
        <taxon>Mollusca</taxon>
        <taxon>Gastropoda</taxon>
        <taxon>Patellogastropoda</taxon>
        <taxon>Lottioidea</taxon>
        <taxon>Lottiidae</taxon>
        <taxon>Lottia</taxon>
    </lineage>
</organism>
<gene>
    <name evidence="1" type="ORF">LOTGIDRAFT_175386</name>
</gene>
<name>V4AM22_LOTGI</name>
<dbReference type="KEGG" id="lgi:LOTGIDRAFT_175386"/>
<evidence type="ECO:0008006" key="3">
    <source>
        <dbReference type="Google" id="ProtNLM"/>
    </source>
</evidence>
<dbReference type="STRING" id="225164.V4AM22"/>
<dbReference type="CTD" id="20243165"/>
<accession>V4AM22</accession>
<dbReference type="GeneID" id="20243165"/>
<sequence length="109" mass="12441">MELDTGAAVTICSEREYRQYFPDAQLDETSVTLKTYTGQKIKPFVKMDVTVEVNDSEGETFRCQSYNRLIFGIASAPAIWQRSKEQVLQGIPMTECLLEDMIKSGRKHQ</sequence>
<proteinExistence type="predicted"/>
<dbReference type="AlphaFoldDB" id="V4AM22"/>
<dbReference type="HOGENOM" id="CLU_2186917_0_0_1"/>
<reference evidence="1 2" key="1">
    <citation type="journal article" date="2013" name="Nature">
        <title>Insights into bilaterian evolution from three spiralian genomes.</title>
        <authorList>
            <person name="Simakov O."/>
            <person name="Marletaz F."/>
            <person name="Cho S.J."/>
            <person name="Edsinger-Gonzales E."/>
            <person name="Havlak P."/>
            <person name="Hellsten U."/>
            <person name="Kuo D.H."/>
            <person name="Larsson T."/>
            <person name="Lv J."/>
            <person name="Arendt D."/>
            <person name="Savage R."/>
            <person name="Osoegawa K."/>
            <person name="de Jong P."/>
            <person name="Grimwood J."/>
            <person name="Chapman J.A."/>
            <person name="Shapiro H."/>
            <person name="Aerts A."/>
            <person name="Otillar R.P."/>
            <person name="Terry A.Y."/>
            <person name="Boore J.L."/>
            <person name="Grigoriev I.V."/>
            <person name="Lindberg D.R."/>
            <person name="Seaver E.C."/>
            <person name="Weisblat D.A."/>
            <person name="Putnam N.H."/>
            <person name="Rokhsar D.S."/>
        </authorList>
    </citation>
    <scope>NUCLEOTIDE SEQUENCE [LARGE SCALE GENOMIC DNA]</scope>
</reference>
<evidence type="ECO:0000313" key="1">
    <source>
        <dbReference type="EMBL" id="ESO94646.1"/>
    </source>
</evidence>
<dbReference type="OrthoDB" id="10056300at2759"/>
<evidence type="ECO:0000313" key="2">
    <source>
        <dbReference type="Proteomes" id="UP000030746"/>
    </source>
</evidence>